<dbReference type="InterPro" id="IPR003137">
    <property type="entry name" value="PA_domain"/>
</dbReference>
<dbReference type="InterPro" id="IPR036852">
    <property type="entry name" value="Peptidase_S8/S53_dom_sf"/>
</dbReference>
<sequence length="908" mass="98526">LCGNAEELSTSTAIFESNYGRLHSSRFMKRGQQGNNQDSLQKFTKSSYVFPGRLVVEFADSIDLNSNVEALVYHLKNKFNGTDMSVRNVFDHPFMRATTIQVKSGHGEKEGNELHSKIAMTATAFTGVSKVYPIRAIPRPNAVHGSFMDVNNTHVKHVELLSPHAQTQVDQVHQKLNLTGQGVVIGVIDTGIDYNHPALGGGLGEGYKVRYGRDLVGDDYDFSENSVPSPDDDPMESCNKTTSPGHGTHVSGIIAGEADNFIGVAPDATLGMWRVFSCYPYTSDEIIVQAVLEAVDVGVDIISLSLGDTVAWPEGFSGTVLSRIAANGTKVIVSAGNEGRSGAFTVGTPSVAKGVMSVASFNNNYMLVKEFKISGNIESYAYVPANGYPVFAHSMPDGKIVSEGDSDTASCDQSTIPKNVKGNLVLSKARGCSPSFKVGNLTEAGAIGIVFYSSDYSYEQPRALSSLHETEIPVAHIGTQTALKLLKAINKSKNDDIQLTFDQKNVVQANEEAGDLASDFSSVGPTYENDLKPDIAGIGGLVYSTLPGNLGRWGTLSGTSMACPYVAGATALYLQHLGDQANTYSNMDILERFQNYAYKAPVSPNQNDLDSPLHQGAGLIQLYDSIVEPAYVSPGSISFNDTAHLHKTHTLTITNKGHDIVSYELVNNVSVSIVPYNSTSNYKFVEPATFINTDPAKLRFSKKIIRLGPGATSDISVSVIPPHSNPDEHIMYGGYVQLKSTIPHQAKDISIPYFGIVGNQNDLAIFDEGGPFVTDVDLKTAYTSNDTYIFDLKDLATTPLFYMFLRMGTRHISTPIYNAENSKCLGYAFPLLNYMPHDVSTGPLPLIPWNGTYFEAEQNTIGDTISDTPILVKSGHSYRIGFEALKIFGDPHNKADWETWDSCIFKIK</sequence>
<feature type="domain" description="PA" evidence="12">
    <location>
        <begin position="398"/>
        <end position="484"/>
    </location>
</feature>
<dbReference type="PANTHER" id="PTHR43399:SF4">
    <property type="entry name" value="CELL WALL-ASSOCIATED PROTEASE"/>
    <property type="match status" value="1"/>
</dbReference>
<keyword evidence="15" id="KW-1185">Reference proteome</keyword>
<keyword evidence="5 8" id="KW-0378">Hydrolase</keyword>
<feature type="active site" description="Charge relay system" evidence="7 8">
    <location>
        <position position="246"/>
    </location>
</feature>
<evidence type="ECO:0000259" key="12">
    <source>
        <dbReference type="Pfam" id="PF02225"/>
    </source>
</evidence>
<evidence type="ECO:0000256" key="6">
    <source>
        <dbReference type="ARBA" id="ARBA00022825"/>
    </source>
</evidence>
<evidence type="ECO:0000256" key="10">
    <source>
        <dbReference type="SAM" id="MobiDB-lite"/>
    </source>
</evidence>
<keyword evidence="6 8" id="KW-0720">Serine protease</keyword>
<dbReference type="GO" id="GO:0004252">
    <property type="term" value="F:serine-type endopeptidase activity"/>
    <property type="evidence" value="ECO:0007669"/>
    <property type="project" value="UniProtKB-UniRule"/>
</dbReference>
<keyword evidence="2" id="KW-0964">Secreted</keyword>
<evidence type="ECO:0000313" key="14">
    <source>
        <dbReference type="EMBL" id="KAG2222321.1"/>
    </source>
</evidence>
<dbReference type="PROSITE" id="PS51892">
    <property type="entry name" value="SUBTILASE"/>
    <property type="match status" value="1"/>
</dbReference>
<feature type="active site" description="Charge relay system" evidence="7 8">
    <location>
        <position position="189"/>
    </location>
</feature>
<comment type="similarity">
    <text evidence="1 8 9">Belongs to the peptidase S8 family.</text>
</comment>
<dbReference type="InterPro" id="IPR046450">
    <property type="entry name" value="PA_dom_sf"/>
</dbReference>
<evidence type="ECO:0000256" key="5">
    <source>
        <dbReference type="ARBA" id="ARBA00022801"/>
    </source>
</evidence>
<gene>
    <name evidence="14" type="ORF">INT45_001584</name>
</gene>
<evidence type="ECO:0000256" key="8">
    <source>
        <dbReference type="PROSITE-ProRule" id="PRU01240"/>
    </source>
</evidence>
<evidence type="ECO:0000259" key="11">
    <source>
        <dbReference type="Pfam" id="PF00082"/>
    </source>
</evidence>
<evidence type="ECO:0000256" key="1">
    <source>
        <dbReference type="ARBA" id="ARBA00011073"/>
    </source>
</evidence>
<feature type="domain" description="C5a peptidase/Subtilisin-like protease SBT2-like Fn3-like" evidence="13">
    <location>
        <begin position="637"/>
        <end position="753"/>
    </location>
</feature>
<dbReference type="InterPro" id="IPR022398">
    <property type="entry name" value="Peptidase_S8_His-AS"/>
</dbReference>
<dbReference type="PRINTS" id="PR00723">
    <property type="entry name" value="SUBTILISIN"/>
</dbReference>
<dbReference type="InterPro" id="IPR010435">
    <property type="entry name" value="C5a/SBT2-like_Fn3"/>
</dbReference>
<dbReference type="InterPro" id="IPR023827">
    <property type="entry name" value="Peptidase_S8_Asp-AS"/>
</dbReference>
<dbReference type="SUPFAM" id="SSF52025">
    <property type="entry name" value="PA domain"/>
    <property type="match status" value="1"/>
</dbReference>
<keyword evidence="3 8" id="KW-0645">Protease</keyword>
<feature type="region of interest" description="Disordered" evidence="10">
    <location>
        <begin position="224"/>
        <end position="246"/>
    </location>
</feature>
<dbReference type="Proteomes" id="UP000646827">
    <property type="component" value="Unassembled WGS sequence"/>
</dbReference>
<dbReference type="PROSITE" id="PS00137">
    <property type="entry name" value="SUBTILASE_HIS"/>
    <property type="match status" value="1"/>
</dbReference>
<evidence type="ECO:0000313" key="15">
    <source>
        <dbReference type="Proteomes" id="UP000646827"/>
    </source>
</evidence>
<dbReference type="GO" id="GO:0006508">
    <property type="term" value="P:proteolysis"/>
    <property type="evidence" value="ECO:0007669"/>
    <property type="project" value="UniProtKB-KW"/>
</dbReference>
<dbReference type="PROSITE" id="PS00138">
    <property type="entry name" value="SUBTILASE_SER"/>
    <property type="match status" value="1"/>
</dbReference>
<dbReference type="InterPro" id="IPR015500">
    <property type="entry name" value="Peptidase_S8_subtilisin-rel"/>
</dbReference>
<dbReference type="InterPro" id="IPR023828">
    <property type="entry name" value="Peptidase_S8_Ser-AS"/>
</dbReference>
<comment type="caution">
    <text evidence="14">The sequence shown here is derived from an EMBL/GenBank/DDBJ whole genome shotgun (WGS) entry which is preliminary data.</text>
</comment>
<dbReference type="SUPFAM" id="SSF52743">
    <property type="entry name" value="Subtilisin-like"/>
    <property type="match status" value="1"/>
</dbReference>
<dbReference type="InterPro" id="IPR000209">
    <property type="entry name" value="Peptidase_S8/S53_dom"/>
</dbReference>
<dbReference type="InterPro" id="IPR051048">
    <property type="entry name" value="Peptidase_S8/S53_subtilisin"/>
</dbReference>
<dbReference type="Pfam" id="PF06280">
    <property type="entry name" value="fn3_5"/>
    <property type="match status" value="1"/>
</dbReference>
<dbReference type="GO" id="GO:0016020">
    <property type="term" value="C:membrane"/>
    <property type="evidence" value="ECO:0007669"/>
    <property type="project" value="InterPro"/>
</dbReference>
<name>A0A8H7VGP8_9FUNG</name>
<feature type="domain" description="Peptidase S8/S53" evidence="11">
    <location>
        <begin position="180"/>
        <end position="584"/>
    </location>
</feature>
<evidence type="ECO:0000259" key="13">
    <source>
        <dbReference type="Pfam" id="PF06280"/>
    </source>
</evidence>
<dbReference type="Pfam" id="PF00082">
    <property type="entry name" value="Peptidase_S8"/>
    <property type="match status" value="1"/>
</dbReference>
<protein>
    <submittedName>
        <fullName evidence="14">Uncharacterized protein</fullName>
    </submittedName>
</protein>
<dbReference type="EMBL" id="JAEPRB010000086">
    <property type="protein sequence ID" value="KAG2222321.1"/>
    <property type="molecule type" value="Genomic_DNA"/>
</dbReference>
<dbReference type="AlphaFoldDB" id="A0A8H7VGP8"/>
<evidence type="ECO:0000256" key="9">
    <source>
        <dbReference type="RuleBase" id="RU003355"/>
    </source>
</evidence>
<dbReference type="Gene3D" id="3.50.30.30">
    <property type="match status" value="1"/>
</dbReference>
<dbReference type="InterPro" id="IPR034187">
    <property type="entry name" value="Peptidases_S8_5"/>
</dbReference>
<proteinExistence type="inferred from homology"/>
<keyword evidence="4" id="KW-0732">Signal</keyword>
<accession>A0A8H7VGP8</accession>
<dbReference type="Gene3D" id="3.40.50.200">
    <property type="entry name" value="Peptidase S8/S53 domain"/>
    <property type="match status" value="1"/>
</dbReference>
<feature type="non-terminal residue" evidence="14">
    <location>
        <position position="1"/>
    </location>
</feature>
<evidence type="ECO:0000256" key="3">
    <source>
        <dbReference type="ARBA" id="ARBA00022670"/>
    </source>
</evidence>
<feature type="active site" description="Charge relay system" evidence="7 8">
    <location>
        <position position="560"/>
    </location>
</feature>
<evidence type="ECO:0000256" key="2">
    <source>
        <dbReference type="ARBA" id="ARBA00022525"/>
    </source>
</evidence>
<organism evidence="14 15">
    <name type="scientific">Circinella minor</name>
    <dbReference type="NCBI Taxonomy" id="1195481"/>
    <lineage>
        <taxon>Eukaryota</taxon>
        <taxon>Fungi</taxon>
        <taxon>Fungi incertae sedis</taxon>
        <taxon>Mucoromycota</taxon>
        <taxon>Mucoromycotina</taxon>
        <taxon>Mucoromycetes</taxon>
        <taxon>Mucorales</taxon>
        <taxon>Lichtheimiaceae</taxon>
        <taxon>Circinella</taxon>
    </lineage>
</organism>
<dbReference type="PANTHER" id="PTHR43399">
    <property type="entry name" value="SUBTILISIN-RELATED"/>
    <property type="match status" value="1"/>
</dbReference>
<dbReference type="Pfam" id="PF02225">
    <property type="entry name" value="PA"/>
    <property type="match status" value="1"/>
</dbReference>
<evidence type="ECO:0000256" key="7">
    <source>
        <dbReference type="PIRSR" id="PIRSR615500-1"/>
    </source>
</evidence>
<reference evidence="14 15" key="1">
    <citation type="submission" date="2020-12" db="EMBL/GenBank/DDBJ databases">
        <title>Metabolic potential, ecology and presence of endohyphal bacteria is reflected in genomic diversity of Mucoromycotina.</title>
        <authorList>
            <person name="Muszewska A."/>
            <person name="Okrasinska A."/>
            <person name="Steczkiewicz K."/>
            <person name="Drgas O."/>
            <person name="Orlowska M."/>
            <person name="Perlinska-Lenart U."/>
            <person name="Aleksandrzak-Piekarczyk T."/>
            <person name="Szatraj K."/>
            <person name="Zielenkiewicz U."/>
            <person name="Pilsyk S."/>
            <person name="Malc E."/>
            <person name="Mieczkowski P."/>
            <person name="Kruszewska J.S."/>
            <person name="Biernat P."/>
            <person name="Pawlowska J."/>
        </authorList>
    </citation>
    <scope>NUCLEOTIDE SEQUENCE [LARGE SCALE GENOMIC DNA]</scope>
    <source>
        <strain evidence="14 15">CBS 142.35</strain>
    </source>
</reference>
<dbReference type="CDD" id="cd07489">
    <property type="entry name" value="Peptidases_S8_5"/>
    <property type="match status" value="1"/>
</dbReference>
<dbReference type="OrthoDB" id="10256524at2759"/>
<dbReference type="PROSITE" id="PS00136">
    <property type="entry name" value="SUBTILASE_ASP"/>
    <property type="match status" value="1"/>
</dbReference>
<evidence type="ECO:0000256" key="4">
    <source>
        <dbReference type="ARBA" id="ARBA00022729"/>
    </source>
</evidence>